<gene>
    <name evidence="8" type="ORF">ACFQ14_16560</name>
</gene>
<feature type="transmembrane region" description="Helical" evidence="6">
    <location>
        <begin position="255"/>
        <end position="272"/>
    </location>
</feature>
<dbReference type="RefSeq" id="WP_377213866.1">
    <property type="nucleotide sequence ID" value="NZ_JBHTJV010000026.1"/>
</dbReference>
<evidence type="ECO:0000259" key="7">
    <source>
        <dbReference type="Pfam" id="PF00892"/>
    </source>
</evidence>
<dbReference type="Pfam" id="PF00892">
    <property type="entry name" value="EamA"/>
    <property type="match status" value="2"/>
</dbReference>
<reference evidence="9" key="1">
    <citation type="journal article" date="2019" name="Int. J. Syst. Evol. Microbiol.">
        <title>The Global Catalogue of Microorganisms (GCM) 10K type strain sequencing project: providing services to taxonomists for standard genome sequencing and annotation.</title>
        <authorList>
            <consortium name="The Broad Institute Genomics Platform"/>
            <consortium name="The Broad Institute Genome Sequencing Center for Infectious Disease"/>
            <person name="Wu L."/>
            <person name="Ma J."/>
        </authorList>
    </citation>
    <scope>NUCLEOTIDE SEQUENCE [LARGE SCALE GENOMIC DNA]</scope>
    <source>
        <strain evidence="9">CCUG 60023</strain>
    </source>
</reference>
<keyword evidence="4 6" id="KW-1133">Transmembrane helix</keyword>
<dbReference type="InterPro" id="IPR000620">
    <property type="entry name" value="EamA_dom"/>
</dbReference>
<comment type="similarity">
    <text evidence="2">Belongs to the drug/metabolite transporter (DMT) superfamily. 10 TMS drug/metabolite exporter (DME) (TC 2.A.7.3) family.</text>
</comment>
<dbReference type="Proteomes" id="UP001597101">
    <property type="component" value="Unassembled WGS sequence"/>
</dbReference>
<feature type="transmembrane region" description="Helical" evidence="6">
    <location>
        <begin position="218"/>
        <end position="243"/>
    </location>
</feature>
<feature type="transmembrane region" description="Helical" evidence="6">
    <location>
        <begin position="12"/>
        <end position="33"/>
    </location>
</feature>
<keyword evidence="9" id="KW-1185">Reference proteome</keyword>
<evidence type="ECO:0000256" key="2">
    <source>
        <dbReference type="ARBA" id="ARBA00009853"/>
    </source>
</evidence>
<evidence type="ECO:0000256" key="3">
    <source>
        <dbReference type="ARBA" id="ARBA00022692"/>
    </source>
</evidence>
<feature type="transmembrane region" description="Helical" evidence="6">
    <location>
        <begin position="162"/>
        <end position="181"/>
    </location>
</feature>
<comment type="caution">
    <text evidence="8">The sequence shown here is derived from an EMBL/GenBank/DDBJ whole genome shotgun (WGS) entry which is preliminary data.</text>
</comment>
<keyword evidence="5 6" id="KW-0472">Membrane</keyword>
<dbReference type="SUPFAM" id="SSF103481">
    <property type="entry name" value="Multidrug resistance efflux transporter EmrE"/>
    <property type="match status" value="2"/>
</dbReference>
<dbReference type="PANTHER" id="PTHR22911:SF6">
    <property type="entry name" value="SOLUTE CARRIER FAMILY 35 MEMBER G1"/>
    <property type="match status" value="1"/>
</dbReference>
<feature type="transmembrane region" description="Helical" evidence="6">
    <location>
        <begin position="45"/>
        <end position="66"/>
    </location>
</feature>
<feature type="transmembrane region" description="Helical" evidence="6">
    <location>
        <begin position="193"/>
        <end position="212"/>
    </location>
</feature>
<keyword evidence="3 6" id="KW-0812">Transmembrane</keyword>
<comment type="subcellular location">
    <subcellularLocation>
        <location evidence="1">Membrane</location>
        <topology evidence="1">Multi-pass membrane protein</topology>
    </subcellularLocation>
</comment>
<organism evidence="8 9">
    <name type="scientific">Pseudahrensia aquimaris</name>
    <dbReference type="NCBI Taxonomy" id="744461"/>
    <lineage>
        <taxon>Bacteria</taxon>
        <taxon>Pseudomonadati</taxon>
        <taxon>Pseudomonadota</taxon>
        <taxon>Alphaproteobacteria</taxon>
        <taxon>Hyphomicrobiales</taxon>
        <taxon>Ahrensiaceae</taxon>
        <taxon>Pseudahrensia</taxon>
    </lineage>
</organism>
<evidence type="ECO:0000256" key="5">
    <source>
        <dbReference type="ARBA" id="ARBA00023136"/>
    </source>
</evidence>
<dbReference type="PANTHER" id="PTHR22911">
    <property type="entry name" value="ACYL-MALONYL CONDENSING ENZYME-RELATED"/>
    <property type="match status" value="1"/>
</dbReference>
<evidence type="ECO:0000313" key="9">
    <source>
        <dbReference type="Proteomes" id="UP001597101"/>
    </source>
</evidence>
<feature type="transmembrane region" description="Helical" evidence="6">
    <location>
        <begin position="138"/>
        <end position="156"/>
    </location>
</feature>
<evidence type="ECO:0000256" key="1">
    <source>
        <dbReference type="ARBA" id="ARBA00004141"/>
    </source>
</evidence>
<evidence type="ECO:0000313" key="8">
    <source>
        <dbReference type="EMBL" id="MFD0918016.1"/>
    </source>
</evidence>
<proteinExistence type="inferred from homology"/>
<feature type="transmembrane region" description="Helical" evidence="6">
    <location>
        <begin position="278"/>
        <end position="296"/>
    </location>
</feature>
<feature type="domain" description="EamA" evidence="7">
    <location>
        <begin position="19"/>
        <end position="155"/>
    </location>
</feature>
<protein>
    <submittedName>
        <fullName evidence="8">DMT family transporter</fullName>
    </submittedName>
</protein>
<evidence type="ECO:0000256" key="4">
    <source>
        <dbReference type="ARBA" id="ARBA00022989"/>
    </source>
</evidence>
<dbReference type="InterPro" id="IPR037185">
    <property type="entry name" value="EmrE-like"/>
</dbReference>
<accession>A0ABW3FHP6</accession>
<sequence>MSNSGQTASSSGGLSANALGAVFMMLSMAGFVLNDTFMKLVSKDVTIFQAILIRGLFAVTLLYFIARWRNAFTLPLGLRATMTNPAFVARTCAEATATFLFLEALFNLPIANVTAVLQLLPLTITLGAALFFGEAVGWRRYGAILVGFFGVLLILQPGTSEFSIYSIYALGAVVAVTVRDLATRKMPDEIPSLFVSFVTAIVIAIVGAAGSLGKPWEAIAPVHVLSLSLAAAAIALGYICAVLTMRNGEVSFVSPFRYSIMIWALLIGYFVFSDVPTLLELLGASIVVASGLFTFYRERRTKLRQVAPR</sequence>
<dbReference type="EMBL" id="JBHTJV010000026">
    <property type="protein sequence ID" value="MFD0918016.1"/>
    <property type="molecule type" value="Genomic_DNA"/>
</dbReference>
<name>A0ABW3FHP6_9HYPH</name>
<feature type="domain" description="EamA" evidence="7">
    <location>
        <begin position="166"/>
        <end position="294"/>
    </location>
</feature>
<feature type="transmembrane region" description="Helical" evidence="6">
    <location>
        <begin position="110"/>
        <end position="131"/>
    </location>
</feature>
<evidence type="ECO:0000256" key="6">
    <source>
        <dbReference type="SAM" id="Phobius"/>
    </source>
</evidence>